<dbReference type="RefSeq" id="XP_001598095.1">
    <property type="nucleotide sequence ID" value="XM_001598045.1"/>
</dbReference>
<gene>
    <name evidence="1" type="ORF">SS1G_00181</name>
</gene>
<proteinExistence type="predicted"/>
<dbReference type="AlphaFoldDB" id="A7E4F9"/>
<dbReference type="InParanoid" id="A7E4F9"/>
<sequence length="71" mass="8011">MGDMVKYGLQIRIFLKSVCRHRHFVTTPAGSVLNVTKTYTLEGIVGSKSESSFEIRINTTRRKVQGIDLEP</sequence>
<keyword evidence="2" id="KW-1185">Reference proteome</keyword>
<protein>
    <submittedName>
        <fullName evidence="1">Uncharacterized protein</fullName>
    </submittedName>
</protein>
<evidence type="ECO:0000313" key="2">
    <source>
        <dbReference type="Proteomes" id="UP000001312"/>
    </source>
</evidence>
<dbReference type="KEGG" id="ssl:SS1G_00181"/>
<accession>A7E4F9</accession>
<organism evidence="1 2">
    <name type="scientific">Sclerotinia sclerotiorum (strain ATCC 18683 / 1980 / Ss-1)</name>
    <name type="common">White mold</name>
    <name type="synonym">Whetzelinia sclerotiorum</name>
    <dbReference type="NCBI Taxonomy" id="665079"/>
    <lineage>
        <taxon>Eukaryota</taxon>
        <taxon>Fungi</taxon>
        <taxon>Dikarya</taxon>
        <taxon>Ascomycota</taxon>
        <taxon>Pezizomycotina</taxon>
        <taxon>Leotiomycetes</taxon>
        <taxon>Helotiales</taxon>
        <taxon>Sclerotiniaceae</taxon>
        <taxon>Sclerotinia</taxon>
    </lineage>
</organism>
<evidence type="ECO:0000313" key="1">
    <source>
        <dbReference type="EMBL" id="EDN90781.1"/>
    </source>
</evidence>
<dbReference type="GeneID" id="5494709"/>
<dbReference type="EMBL" id="CH476621">
    <property type="protein sequence ID" value="EDN90781.1"/>
    <property type="molecule type" value="Genomic_DNA"/>
</dbReference>
<dbReference type="HOGENOM" id="CLU_2741552_0_0_1"/>
<dbReference type="Proteomes" id="UP000001312">
    <property type="component" value="Unassembled WGS sequence"/>
</dbReference>
<reference evidence="2" key="1">
    <citation type="journal article" date="2011" name="PLoS Genet.">
        <title>Genomic analysis of the necrotrophic fungal pathogens Sclerotinia sclerotiorum and Botrytis cinerea.</title>
        <authorList>
            <person name="Amselem J."/>
            <person name="Cuomo C.A."/>
            <person name="van Kan J.A."/>
            <person name="Viaud M."/>
            <person name="Benito E.P."/>
            <person name="Couloux A."/>
            <person name="Coutinho P.M."/>
            <person name="de Vries R.P."/>
            <person name="Dyer P.S."/>
            <person name="Fillinger S."/>
            <person name="Fournier E."/>
            <person name="Gout L."/>
            <person name="Hahn M."/>
            <person name="Kohn L."/>
            <person name="Lapalu N."/>
            <person name="Plummer K.M."/>
            <person name="Pradier J.M."/>
            <person name="Quevillon E."/>
            <person name="Sharon A."/>
            <person name="Simon A."/>
            <person name="ten Have A."/>
            <person name="Tudzynski B."/>
            <person name="Tudzynski P."/>
            <person name="Wincker P."/>
            <person name="Andrew M."/>
            <person name="Anthouard V."/>
            <person name="Beever R.E."/>
            <person name="Beffa R."/>
            <person name="Benoit I."/>
            <person name="Bouzid O."/>
            <person name="Brault B."/>
            <person name="Chen Z."/>
            <person name="Choquer M."/>
            <person name="Collemare J."/>
            <person name="Cotton P."/>
            <person name="Danchin E.G."/>
            <person name="Da Silva C."/>
            <person name="Gautier A."/>
            <person name="Giraud C."/>
            <person name="Giraud T."/>
            <person name="Gonzalez C."/>
            <person name="Grossetete S."/>
            <person name="Guldener U."/>
            <person name="Henrissat B."/>
            <person name="Howlett B.J."/>
            <person name="Kodira C."/>
            <person name="Kretschmer M."/>
            <person name="Lappartient A."/>
            <person name="Leroch M."/>
            <person name="Levis C."/>
            <person name="Mauceli E."/>
            <person name="Neuveglise C."/>
            <person name="Oeser B."/>
            <person name="Pearson M."/>
            <person name="Poulain J."/>
            <person name="Poussereau N."/>
            <person name="Quesneville H."/>
            <person name="Rascle C."/>
            <person name="Schumacher J."/>
            <person name="Segurens B."/>
            <person name="Sexton A."/>
            <person name="Silva E."/>
            <person name="Sirven C."/>
            <person name="Soanes D.M."/>
            <person name="Talbot N.J."/>
            <person name="Templeton M."/>
            <person name="Yandava C."/>
            <person name="Yarden O."/>
            <person name="Zeng Q."/>
            <person name="Rollins J.A."/>
            <person name="Lebrun M.H."/>
            <person name="Dickman M."/>
        </authorList>
    </citation>
    <scope>NUCLEOTIDE SEQUENCE [LARGE SCALE GENOMIC DNA]</scope>
    <source>
        <strain evidence="2">ATCC 18683 / 1980 / Ss-1</strain>
    </source>
</reference>
<name>A7E4F9_SCLS1</name>